<feature type="region of interest" description="Disordered" evidence="1">
    <location>
        <begin position="953"/>
        <end position="1114"/>
    </location>
</feature>
<gene>
    <name evidence="2" type="ORF">VTJ49DRAFT_2417</name>
</gene>
<feature type="region of interest" description="Disordered" evidence="1">
    <location>
        <begin position="64"/>
        <end position="204"/>
    </location>
</feature>
<feature type="compositionally biased region" description="Low complexity" evidence="1">
    <location>
        <begin position="363"/>
        <end position="373"/>
    </location>
</feature>
<protein>
    <submittedName>
        <fullName evidence="2">Uncharacterized protein</fullName>
    </submittedName>
</protein>
<feature type="compositionally biased region" description="Low complexity" evidence="1">
    <location>
        <begin position="1319"/>
        <end position="1329"/>
    </location>
</feature>
<feature type="compositionally biased region" description="Acidic residues" evidence="1">
    <location>
        <begin position="787"/>
        <end position="799"/>
    </location>
</feature>
<feature type="compositionally biased region" description="Basic and acidic residues" evidence="1">
    <location>
        <begin position="815"/>
        <end position="847"/>
    </location>
</feature>
<feature type="compositionally biased region" description="Polar residues" evidence="1">
    <location>
        <begin position="586"/>
        <end position="597"/>
    </location>
</feature>
<proteinExistence type="predicted"/>
<feature type="compositionally biased region" description="Polar residues" evidence="1">
    <location>
        <begin position="705"/>
        <end position="718"/>
    </location>
</feature>
<feature type="compositionally biased region" description="Basic residues" evidence="1">
    <location>
        <begin position="1502"/>
        <end position="1514"/>
    </location>
</feature>
<feature type="compositionally biased region" description="Polar residues" evidence="1">
    <location>
        <begin position="1379"/>
        <end position="1394"/>
    </location>
</feature>
<feature type="compositionally biased region" description="Acidic residues" evidence="1">
    <location>
        <begin position="1748"/>
        <end position="1762"/>
    </location>
</feature>
<feature type="region of interest" description="Disordered" evidence="1">
    <location>
        <begin position="1153"/>
        <end position="1194"/>
    </location>
</feature>
<feature type="region of interest" description="Disordered" evidence="1">
    <location>
        <begin position="1593"/>
        <end position="1877"/>
    </location>
</feature>
<feature type="compositionally biased region" description="Low complexity" evidence="1">
    <location>
        <begin position="74"/>
        <end position="84"/>
    </location>
</feature>
<comment type="caution">
    <text evidence="2">The sequence shown here is derived from an EMBL/GenBank/DDBJ whole genome shotgun (WGS) entry which is preliminary data.</text>
</comment>
<evidence type="ECO:0000313" key="3">
    <source>
        <dbReference type="Proteomes" id="UP001583172"/>
    </source>
</evidence>
<feature type="compositionally biased region" description="Low complexity" evidence="1">
    <location>
        <begin position="1457"/>
        <end position="1472"/>
    </location>
</feature>
<feature type="compositionally biased region" description="Acidic residues" evidence="1">
    <location>
        <begin position="1222"/>
        <end position="1234"/>
    </location>
</feature>
<feature type="compositionally biased region" description="Polar residues" evidence="1">
    <location>
        <begin position="270"/>
        <end position="284"/>
    </location>
</feature>
<keyword evidence="3" id="KW-1185">Reference proteome</keyword>
<feature type="compositionally biased region" description="Polar residues" evidence="1">
    <location>
        <begin position="1632"/>
        <end position="1641"/>
    </location>
</feature>
<feature type="compositionally biased region" description="Low complexity" evidence="1">
    <location>
        <begin position="325"/>
        <end position="338"/>
    </location>
</feature>
<feature type="compositionally biased region" description="Basic and acidic residues" evidence="1">
    <location>
        <begin position="1715"/>
        <end position="1747"/>
    </location>
</feature>
<evidence type="ECO:0000256" key="1">
    <source>
        <dbReference type="SAM" id="MobiDB-lite"/>
    </source>
</evidence>
<feature type="compositionally biased region" description="Pro residues" evidence="1">
    <location>
        <begin position="1"/>
        <end position="10"/>
    </location>
</feature>
<feature type="compositionally biased region" description="Basic and acidic residues" evidence="1">
    <location>
        <begin position="1362"/>
        <end position="1371"/>
    </location>
</feature>
<feature type="region of interest" description="Disordered" evidence="1">
    <location>
        <begin position="2001"/>
        <end position="2026"/>
    </location>
</feature>
<feature type="compositionally biased region" description="Polar residues" evidence="1">
    <location>
        <begin position="1434"/>
        <end position="1444"/>
    </location>
</feature>
<feature type="region of interest" description="Disordered" evidence="1">
    <location>
        <begin position="1222"/>
        <end position="1557"/>
    </location>
</feature>
<feature type="compositionally biased region" description="Low complexity" evidence="1">
    <location>
        <begin position="1649"/>
        <end position="1681"/>
    </location>
</feature>
<feature type="compositionally biased region" description="Low complexity" evidence="1">
    <location>
        <begin position="856"/>
        <end position="868"/>
    </location>
</feature>
<feature type="compositionally biased region" description="Basic and acidic residues" evidence="1">
    <location>
        <begin position="1155"/>
        <end position="1169"/>
    </location>
</feature>
<feature type="compositionally biased region" description="Low complexity" evidence="1">
    <location>
        <begin position="14"/>
        <end position="23"/>
    </location>
</feature>
<feature type="compositionally biased region" description="Low complexity" evidence="1">
    <location>
        <begin position="1077"/>
        <end position="1102"/>
    </location>
</feature>
<feature type="compositionally biased region" description="Polar residues" evidence="1">
    <location>
        <begin position="998"/>
        <end position="1008"/>
    </location>
</feature>
<feature type="compositionally biased region" description="Low complexity" evidence="1">
    <location>
        <begin position="1771"/>
        <end position="1780"/>
    </location>
</feature>
<accession>A0ABR3VBC3</accession>
<dbReference type="EMBL" id="JAZGSY010000199">
    <property type="protein sequence ID" value="KAL1838691.1"/>
    <property type="molecule type" value="Genomic_DNA"/>
</dbReference>
<dbReference type="Proteomes" id="UP001583172">
    <property type="component" value="Unassembled WGS sequence"/>
</dbReference>
<feature type="compositionally biased region" description="Low complexity" evidence="1">
    <location>
        <begin position="173"/>
        <end position="187"/>
    </location>
</feature>
<feature type="region of interest" description="Disordered" evidence="1">
    <location>
        <begin position="547"/>
        <end position="930"/>
    </location>
</feature>
<feature type="compositionally biased region" description="Polar residues" evidence="1">
    <location>
        <begin position="1474"/>
        <end position="1483"/>
    </location>
</feature>
<feature type="region of interest" description="Disordered" evidence="1">
    <location>
        <begin position="225"/>
        <end position="284"/>
    </location>
</feature>
<sequence>MRQQPPPPLPLTSTATGTANPNTDAATAAAAVFRRHESNASLSAAASAAAAALRARPTTPINVANVQTKRTLRRTASAASSVTVGSDGHVSPQVGGGRGTGGLQRRGSSGSMAERTFRTPSPHGGRPATAASAPAGMLRRSLSGNDMPPPVPAIPKDVEALQSSGSPRPPRPGHNNTTNTTNSNNSSFPAPGMNNPPVRLASQKLASGDAPSWFAGARVGDLSTIRRTDPAMASPPLSPPLSPRKQRQSRGNSVAPAVAAADQDVPVPTSPTRPGSQGSSMSINFSYPKRVRSASSAAAAAAVMTNGTSQFVGGGDGSSGGGSQGNQQQQQTQTQMQTNAEKRGRQFPLAAPSRKQLSEEKAGTLANTAATTTTKRHSAPPATVSSSDQTLVYDPNSRRMVRQADLLAAEQVQATMMSGAQPQPQPQPQHLTLSTRRTKRGSKKSGSGSHLAVGSMRRTEEGQESASSLGGAQHQAVKAQAGSAPAPVQSQRFVETSLPDDAAQRYQVESEQGLKHAVQQVQAHPTKVYIPATTMSNLEIGLAVRRQPSVVPEVSEPETDDDKPGPQRAAPDNAAMDAVPPRGPQPSMTQQVPATPQNHRHTPAPANRSLPDTSTSHPRSPDIDTSDGRTPASAESAGRSRAAHVSRERTHSNSPARQAHFGPIQQNLTVKHSPPPRSVSPRKSALKHHASPPGGSPGAGDNASEASASGNSQDQQPVQRKKSVRVSFHDDLDTGDGLPGDSSAAAGDPWPSADNSPPSQHNTHHRHSWLSNLTRGRGRGRHKYDNDDGDNDGDDDDDGFVAMTPRPALPSFGSVRDRKPRDASPENIVERPLVRPKVGDVRYEDTQTNRQTQSHTHTATATGTTPTAELLPSPPLGTSSDHAVGMVLSSTTTAPDGDGKLGGDVEGGIWDGEPSGGVSLRQHDEPLPPIVTSVEGTGYFSDSSDTTSLLSSVFEPQQEGGASLASTNTGTEARGEVPLSLDLSKAPASGSVVDADDTTSIGDATSTAAEEVGGAPLEPQIPSISVSLPTPIPTEEETAFEDALPEVPGGFPEDELDPPLGSTSTTAVIDVSQSKSQAAPPTTNTTTRPAPPAQQDASSDSSSEGEVWSDAYEDLSEVESGGGFLSLNAVVETESPPRRAIAAAAKVLGTNAAEVFRDEPSHEVTERQPDSQQKTAPQPAPVTPPTQSEPQTVQVDWEQVKAFWRSLSAEKRAQLQREALEEAGIEADKDEPETEPERVQKPRKKKSIERRNSERRALAARMEQQMQEEQQRQQQQEQEQRRVQQQQQPKRRKSKREKERVVEDSEFDSPMTGQGQRSVDVAEPVGVVVPTMRKTMRRSEPEQQVAAVTEGTKLRKSMRSGAPDRKSRDRPTSGPPVSLLTQAGHSGWTVTQPQGIPENSMVRPTPTRRGSTGSESSFKRFRLSKGQGFGFRQSLRQTPPSSVQGDALPTKRLSLRSASPASTASPPASGSSMHLRTTLRNSQAPPPGKSGGLRMPSFSLGKKSKQKQGSRRSSRFADSSDDEDGAGFSSGFRSRFEDSSDDDEEPITPIPTVGAALPLTQSAPAPTASAAELNYHHQQQLLHLRHENSVASTALPEELEESEESVDRTAGVTTGAKQQPKPLQPTRPVVDTSVTAATNPTVLRRSRSGRGSLLPVMSNTTTTTTTPAAPTTSQSTSAPQPGVITALPQEATSPPRRTSRRGSFLSVLRPRRHRGGIERGELSESAARRDTKLERSTGELKKIRSAGDEDLDDDQGGLDEDGEKVVRVESPKSTTSPAKSPRLRKRGPRLAGKELEAGFDMSANGNNDTLQDETEAKNSNGQVKATSQPEHNNRDATGLNIINKTDNDDGGRVYTTENSPFPSPTRPPRRASTMGSTNLGTRTLSSGGGSGGGHGFLHLHMRKKNLSLSLRRSSVPPQQQQEHQQQTQPVNSIMVNPTTPTAVSNPTTTGMSESEEATVAANPAALQPQSVGTAMTSTTTTVADVASVNNMSVDGSVAGTGATGATTSTGRKKRFGSLRRMLGMSA</sequence>
<feature type="compositionally biased region" description="Low complexity" evidence="1">
    <location>
        <begin position="1261"/>
        <end position="1288"/>
    </location>
</feature>
<feature type="region of interest" description="Disordered" evidence="1">
    <location>
        <begin position="310"/>
        <end position="391"/>
    </location>
</feature>
<name>A0ABR3VBC3_HUMIN</name>
<feature type="region of interest" description="Disordered" evidence="1">
    <location>
        <begin position="1"/>
        <end position="23"/>
    </location>
</feature>
<feature type="compositionally biased region" description="Polar residues" evidence="1">
    <location>
        <begin position="1061"/>
        <end position="1076"/>
    </location>
</feature>
<feature type="compositionally biased region" description="Acidic residues" evidence="1">
    <location>
        <begin position="1034"/>
        <end position="1044"/>
    </location>
</feature>
<feature type="compositionally biased region" description="Gly residues" evidence="1">
    <location>
        <begin position="312"/>
        <end position="324"/>
    </location>
</feature>
<evidence type="ECO:0000313" key="2">
    <source>
        <dbReference type="EMBL" id="KAL1838691.1"/>
    </source>
</evidence>
<feature type="compositionally biased region" description="Gly residues" evidence="1">
    <location>
        <begin position="94"/>
        <end position="104"/>
    </location>
</feature>
<feature type="compositionally biased region" description="Polar residues" evidence="1">
    <location>
        <begin position="1817"/>
        <end position="1830"/>
    </location>
</feature>
<feature type="region of interest" description="Disordered" evidence="1">
    <location>
        <begin position="417"/>
        <end position="495"/>
    </location>
</feature>
<organism evidence="2 3">
    <name type="scientific">Humicola insolens</name>
    <name type="common">Soft-rot fungus</name>
    <dbReference type="NCBI Taxonomy" id="85995"/>
    <lineage>
        <taxon>Eukaryota</taxon>
        <taxon>Fungi</taxon>
        <taxon>Dikarya</taxon>
        <taxon>Ascomycota</taxon>
        <taxon>Pezizomycotina</taxon>
        <taxon>Sordariomycetes</taxon>
        <taxon>Sordariomycetidae</taxon>
        <taxon>Sordariales</taxon>
        <taxon>Chaetomiaceae</taxon>
        <taxon>Mycothermus</taxon>
    </lineage>
</organism>
<feature type="compositionally biased region" description="Low complexity" evidence="1">
    <location>
        <begin position="254"/>
        <end position="267"/>
    </location>
</feature>
<reference evidence="2 3" key="1">
    <citation type="journal article" date="2024" name="Commun. Biol.">
        <title>Comparative genomic analysis of thermophilic fungi reveals convergent evolutionary adaptations and gene losses.</title>
        <authorList>
            <person name="Steindorff A.S."/>
            <person name="Aguilar-Pontes M.V."/>
            <person name="Robinson A.J."/>
            <person name="Andreopoulos B."/>
            <person name="LaButti K."/>
            <person name="Kuo A."/>
            <person name="Mondo S."/>
            <person name="Riley R."/>
            <person name="Otillar R."/>
            <person name="Haridas S."/>
            <person name="Lipzen A."/>
            <person name="Grimwood J."/>
            <person name="Schmutz J."/>
            <person name="Clum A."/>
            <person name="Reid I.D."/>
            <person name="Moisan M.C."/>
            <person name="Butler G."/>
            <person name="Nguyen T.T.M."/>
            <person name="Dewar K."/>
            <person name="Conant G."/>
            <person name="Drula E."/>
            <person name="Henrissat B."/>
            <person name="Hansel C."/>
            <person name="Singer S."/>
            <person name="Hutchinson M.I."/>
            <person name="de Vries R.P."/>
            <person name="Natvig D.O."/>
            <person name="Powell A.J."/>
            <person name="Tsang A."/>
            <person name="Grigoriev I.V."/>
        </authorList>
    </citation>
    <scope>NUCLEOTIDE SEQUENCE [LARGE SCALE GENOMIC DNA]</scope>
    <source>
        <strain evidence="2 3">CBS 620.91</strain>
    </source>
</reference>